<dbReference type="EMBL" id="LT594633">
    <property type="protein sequence ID" value="SCO93676.1"/>
    <property type="molecule type" value="Genomic_DNA"/>
</dbReference>
<sequence length="248" mass="28797">MDGYYSDDDSDSTVEETLIMLNLPQLNNDEKKLKNLNICRKKKGEEIHIENKKEIKKNENTEKKSSSNLLSKKGTIHNLSNINIDLTNDEEHINEFLNSDHAPETVYGESTNVKLDGNEKFHENLQDKGNKNNRNENSKEDAYNLNNNEGDIIPFEINSISLKNLFAECPECIINNKYKFKGMHTSSIGTNLYFKEPYNLKDKNHLSSYEVSYENINRNMKNENKITRDDFTSYEGYSRKIISFEIDC</sequence>
<evidence type="ECO:0000313" key="2">
    <source>
        <dbReference type="EMBL" id="SCO93676.1"/>
    </source>
</evidence>
<protein>
    <submittedName>
        <fullName evidence="1">Uncharacterized protein</fullName>
    </submittedName>
</protein>
<reference evidence="1" key="1">
    <citation type="submission" date="2016-05" db="EMBL/GenBank/DDBJ databases">
        <authorList>
            <person name="Lavstsen T."/>
            <person name="Jespersen J.S."/>
        </authorList>
    </citation>
    <scope>NUCLEOTIDE SEQUENCE [LARGE SCALE GENOMIC DNA]</scope>
</reference>
<dbReference type="EMBL" id="FLQW01001126">
    <property type="protein sequence ID" value="SBS87926.1"/>
    <property type="molecule type" value="Genomic_DNA"/>
</dbReference>
<dbReference type="KEGG" id="pmal:PMUG01_12026900"/>
<dbReference type="RefSeq" id="XP_028862958.1">
    <property type="nucleotide sequence ID" value="XM_029006473.1"/>
</dbReference>
<dbReference type="Proteomes" id="UP000219813">
    <property type="component" value="Chromosome 12"/>
</dbReference>
<gene>
    <name evidence="2" type="primary">PmUG01_12026900</name>
    <name evidence="1" type="ORF">PMALA_021010</name>
    <name evidence="2" type="ORF">PMUG01_12026900</name>
</gene>
<dbReference type="GeneID" id="39870261"/>
<proteinExistence type="predicted"/>
<name>A0A1A8W8A8_PLAMA</name>
<dbReference type="OMA" id="AECPECI"/>
<reference evidence="2 4" key="3">
    <citation type="submission" date="2016-06" db="EMBL/GenBank/DDBJ databases">
        <authorList>
            <consortium name="Pathogen Informatics"/>
        </authorList>
    </citation>
    <scope>NUCLEOTIDE SEQUENCE [LARGE SCALE GENOMIC DNA]</scope>
</reference>
<accession>A0A1A8W8A8</accession>
<reference evidence="3" key="2">
    <citation type="submission" date="2016-05" db="EMBL/GenBank/DDBJ databases">
        <authorList>
            <person name="Naeem Raeece"/>
        </authorList>
    </citation>
    <scope>NUCLEOTIDE SEQUENCE [LARGE SCALE GENOMIC DNA]</scope>
</reference>
<dbReference type="AlphaFoldDB" id="A0A1A8W8A8"/>
<evidence type="ECO:0000313" key="3">
    <source>
        <dbReference type="Proteomes" id="UP000078597"/>
    </source>
</evidence>
<dbReference type="OrthoDB" id="371995at2759"/>
<dbReference type="Proteomes" id="UP000078597">
    <property type="component" value="Unassembled WGS sequence"/>
</dbReference>
<evidence type="ECO:0000313" key="4">
    <source>
        <dbReference type="Proteomes" id="UP000219813"/>
    </source>
</evidence>
<evidence type="ECO:0000313" key="1">
    <source>
        <dbReference type="EMBL" id="SBS87926.1"/>
    </source>
</evidence>
<organism evidence="1 3">
    <name type="scientific">Plasmodium malariae</name>
    <dbReference type="NCBI Taxonomy" id="5858"/>
    <lineage>
        <taxon>Eukaryota</taxon>
        <taxon>Sar</taxon>
        <taxon>Alveolata</taxon>
        <taxon>Apicomplexa</taxon>
        <taxon>Aconoidasida</taxon>
        <taxon>Haemosporida</taxon>
        <taxon>Plasmodiidae</taxon>
        <taxon>Plasmodium</taxon>
        <taxon>Plasmodium (Plasmodium)</taxon>
    </lineage>
</organism>
<keyword evidence="4" id="KW-1185">Reference proteome</keyword>
<dbReference type="VEuPathDB" id="PlasmoDB:PmUG01_12026900"/>